<protein>
    <submittedName>
        <fullName evidence="2">Uncharacterized protein</fullName>
    </submittedName>
</protein>
<feature type="region of interest" description="Disordered" evidence="1">
    <location>
        <begin position="1"/>
        <end position="48"/>
    </location>
</feature>
<organism evidence="2 3">
    <name type="scientific">Plakobranchus ocellatus</name>
    <dbReference type="NCBI Taxonomy" id="259542"/>
    <lineage>
        <taxon>Eukaryota</taxon>
        <taxon>Metazoa</taxon>
        <taxon>Spiralia</taxon>
        <taxon>Lophotrochozoa</taxon>
        <taxon>Mollusca</taxon>
        <taxon>Gastropoda</taxon>
        <taxon>Heterobranchia</taxon>
        <taxon>Euthyneura</taxon>
        <taxon>Panpulmonata</taxon>
        <taxon>Sacoglossa</taxon>
        <taxon>Placobranchoidea</taxon>
        <taxon>Plakobranchidae</taxon>
        <taxon>Plakobranchus</taxon>
    </lineage>
</organism>
<proteinExistence type="predicted"/>
<evidence type="ECO:0000313" key="3">
    <source>
        <dbReference type="Proteomes" id="UP000735302"/>
    </source>
</evidence>
<evidence type="ECO:0000256" key="1">
    <source>
        <dbReference type="SAM" id="MobiDB-lite"/>
    </source>
</evidence>
<comment type="caution">
    <text evidence="2">The sequence shown here is derived from an EMBL/GenBank/DDBJ whole genome shotgun (WGS) entry which is preliminary data.</text>
</comment>
<sequence>MVGSPHTWNSELKNEVSSDLSQEPQEATIRRPCGDHEATMRRSQRLPNSSEMRFAIQKEVFIAIKCLYHCQERLRIVQLPDVVFLQ</sequence>
<feature type="compositionally biased region" description="Polar residues" evidence="1">
    <location>
        <begin position="1"/>
        <end position="25"/>
    </location>
</feature>
<dbReference type="EMBL" id="BLXT01000563">
    <property type="protein sequence ID" value="GFN78172.1"/>
    <property type="molecule type" value="Genomic_DNA"/>
</dbReference>
<reference evidence="2 3" key="1">
    <citation type="journal article" date="2021" name="Elife">
        <title>Chloroplast acquisition without the gene transfer in kleptoplastic sea slugs, Plakobranchus ocellatus.</title>
        <authorList>
            <person name="Maeda T."/>
            <person name="Takahashi S."/>
            <person name="Yoshida T."/>
            <person name="Shimamura S."/>
            <person name="Takaki Y."/>
            <person name="Nagai Y."/>
            <person name="Toyoda A."/>
            <person name="Suzuki Y."/>
            <person name="Arimoto A."/>
            <person name="Ishii H."/>
            <person name="Satoh N."/>
            <person name="Nishiyama T."/>
            <person name="Hasebe M."/>
            <person name="Maruyama T."/>
            <person name="Minagawa J."/>
            <person name="Obokata J."/>
            <person name="Shigenobu S."/>
        </authorList>
    </citation>
    <scope>NUCLEOTIDE SEQUENCE [LARGE SCALE GENOMIC DNA]</scope>
</reference>
<accession>A0AAV3Y7K6</accession>
<gene>
    <name evidence="2" type="ORF">PoB_000467800</name>
</gene>
<feature type="compositionally biased region" description="Basic and acidic residues" evidence="1">
    <location>
        <begin position="28"/>
        <end position="40"/>
    </location>
</feature>
<name>A0AAV3Y7K6_9GAST</name>
<dbReference type="Proteomes" id="UP000735302">
    <property type="component" value="Unassembled WGS sequence"/>
</dbReference>
<evidence type="ECO:0000313" key="2">
    <source>
        <dbReference type="EMBL" id="GFN78172.1"/>
    </source>
</evidence>
<dbReference type="AlphaFoldDB" id="A0AAV3Y7K6"/>
<keyword evidence="3" id="KW-1185">Reference proteome</keyword>